<dbReference type="EnsemblMetazoa" id="GAUT004789-RA">
    <property type="protein sequence ID" value="GAUT004789-PA"/>
    <property type="gene ID" value="GAUT004789"/>
</dbReference>
<keyword evidence="2" id="KW-1185">Reference proteome</keyword>
<sequence>MFLSANTATVATVAADSVSTINSGCEIYTCNNSNSNNCNLSDPQKQRHSLAASLLTSPSATTNNDRLLFNALSRNNLIYTSPIATSTRSTTLCSCVYYYNSTFGGTKMLKYPRTSSSNSSGFFEDDDLMEIYQTPPQSPISSPTLLLSSPSPPVAGYGTSNVAHCLQRHIVRMFSANDPNQILGEVFKDDLNCLFNLDCDNSFTFLVFNSTR</sequence>
<organism evidence="1 2">
    <name type="scientific">Glossina austeni</name>
    <name type="common">Savannah tsetse fly</name>
    <dbReference type="NCBI Taxonomy" id="7395"/>
    <lineage>
        <taxon>Eukaryota</taxon>
        <taxon>Metazoa</taxon>
        <taxon>Ecdysozoa</taxon>
        <taxon>Arthropoda</taxon>
        <taxon>Hexapoda</taxon>
        <taxon>Insecta</taxon>
        <taxon>Pterygota</taxon>
        <taxon>Neoptera</taxon>
        <taxon>Endopterygota</taxon>
        <taxon>Diptera</taxon>
        <taxon>Brachycera</taxon>
        <taxon>Muscomorpha</taxon>
        <taxon>Hippoboscoidea</taxon>
        <taxon>Glossinidae</taxon>
        <taxon>Glossina</taxon>
    </lineage>
</organism>
<dbReference type="VEuPathDB" id="VectorBase:GAUT004789"/>
<proteinExistence type="predicted"/>
<dbReference type="AlphaFoldDB" id="A0A1A9UH74"/>
<reference evidence="1" key="1">
    <citation type="submission" date="2020-05" db="UniProtKB">
        <authorList>
            <consortium name="EnsemblMetazoa"/>
        </authorList>
    </citation>
    <scope>IDENTIFICATION</scope>
    <source>
        <strain evidence="1">TTRI</strain>
    </source>
</reference>
<protein>
    <submittedName>
        <fullName evidence="1">Uncharacterized protein</fullName>
    </submittedName>
</protein>
<name>A0A1A9UH74_GLOAU</name>
<dbReference type="Proteomes" id="UP000078200">
    <property type="component" value="Unassembled WGS sequence"/>
</dbReference>
<accession>A0A1A9UH74</accession>
<evidence type="ECO:0000313" key="1">
    <source>
        <dbReference type="EnsemblMetazoa" id="GAUT004789-PA"/>
    </source>
</evidence>
<evidence type="ECO:0000313" key="2">
    <source>
        <dbReference type="Proteomes" id="UP000078200"/>
    </source>
</evidence>